<dbReference type="Proteomes" id="UP000034172">
    <property type="component" value="Unassembled WGS sequence"/>
</dbReference>
<dbReference type="Pfam" id="PF13529">
    <property type="entry name" value="Peptidase_C39_2"/>
    <property type="match status" value="1"/>
</dbReference>
<evidence type="ECO:0000259" key="1">
    <source>
        <dbReference type="Pfam" id="PF13529"/>
    </source>
</evidence>
<evidence type="ECO:0000313" key="2">
    <source>
        <dbReference type="EMBL" id="KKT49029.1"/>
    </source>
</evidence>
<protein>
    <recommendedName>
        <fullName evidence="1">Peptidase C39-like domain-containing protein</fullName>
    </recommendedName>
</protein>
<dbReference type="Gene3D" id="3.90.70.10">
    <property type="entry name" value="Cysteine proteinases"/>
    <property type="match status" value="1"/>
</dbReference>
<name>A0A0G1KM46_9BACT</name>
<dbReference type="InterPro" id="IPR039564">
    <property type="entry name" value="Peptidase_C39-like"/>
</dbReference>
<dbReference type="EMBL" id="LCIE01000013">
    <property type="protein sequence ID" value="KKT49029.1"/>
    <property type="molecule type" value="Genomic_DNA"/>
</dbReference>
<organism evidence="2 3">
    <name type="scientific">Candidatus Collierbacteria bacterium GW2011_GWC2_44_18</name>
    <dbReference type="NCBI Taxonomy" id="1618392"/>
    <lineage>
        <taxon>Bacteria</taxon>
        <taxon>Candidatus Collieribacteriota</taxon>
    </lineage>
</organism>
<reference evidence="2 3" key="1">
    <citation type="journal article" date="2015" name="Nature">
        <title>rRNA introns, odd ribosomes, and small enigmatic genomes across a large radiation of phyla.</title>
        <authorList>
            <person name="Brown C.T."/>
            <person name="Hug L.A."/>
            <person name="Thomas B.C."/>
            <person name="Sharon I."/>
            <person name="Castelle C.J."/>
            <person name="Singh A."/>
            <person name="Wilkins M.J."/>
            <person name="Williams K.H."/>
            <person name="Banfield J.F."/>
        </authorList>
    </citation>
    <scope>NUCLEOTIDE SEQUENCE [LARGE SCALE GENOMIC DNA]</scope>
</reference>
<dbReference type="STRING" id="1618392.UW41_C0013G0020"/>
<evidence type="ECO:0000313" key="3">
    <source>
        <dbReference type="Proteomes" id="UP000034172"/>
    </source>
</evidence>
<dbReference type="AlphaFoldDB" id="A0A0G1KM46"/>
<feature type="domain" description="Peptidase C39-like" evidence="1">
    <location>
        <begin position="7"/>
        <end position="176"/>
    </location>
</feature>
<sequence>MTKVLHEIPYFSQWETKELANDFLNRKITAKDDPKWMDSGADSPEEYEDWSWNICGMACLKMILVKKFGGNYRTVELAKKCESYGGYRQYENKIDGLFYHPFCRFLSSEFKIKTKVYRFFLTLEGIKREVKKERHFIVSVNPAIKCAKNTPKYKGGHLVLITGFDEEKRTLILHNPSGLYGESRKGF</sequence>
<proteinExistence type="predicted"/>
<dbReference type="PATRIC" id="fig|1618392.3.peg.604"/>
<accession>A0A0G1KM46</accession>
<comment type="caution">
    <text evidence="2">The sequence shown here is derived from an EMBL/GenBank/DDBJ whole genome shotgun (WGS) entry which is preliminary data.</text>
</comment>
<gene>
    <name evidence="2" type="ORF">UW41_C0013G0020</name>
</gene>